<feature type="compositionally biased region" description="Low complexity" evidence="1">
    <location>
        <begin position="1165"/>
        <end position="1177"/>
    </location>
</feature>
<reference evidence="6" key="1">
    <citation type="submission" date="2023-06" db="EMBL/GenBank/DDBJ databases">
        <title>Genomic of Parafulvivirga corallium.</title>
        <authorList>
            <person name="Wang G."/>
        </authorList>
    </citation>
    <scope>NUCLEOTIDE SEQUENCE</scope>
    <source>
        <strain evidence="6">BMA10</strain>
    </source>
</reference>
<dbReference type="PROSITE" id="PS50853">
    <property type="entry name" value="FN3"/>
    <property type="match status" value="2"/>
</dbReference>
<dbReference type="Pfam" id="PF00041">
    <property type="entry name" value="fn3"/>
    <property type="match status" value="2"/>
</dbReference>
<accession>A0ABT8KY57</accession>
<keyword evidence="2" id="KW-0812">Transmembrane</keyword>
<dbReference type="Gene3D" id="2.60.120.200">
    <property type="match status" value="2"/>
</dbReference>
<dbReference type="PANTHER" id="PTHR23282:SF101">
    <property type="entry name" value="MAM DOMAIN-CONTAINING PROTEIN"/>
    <property type="match status" value="1"/>
</dbReference>
<evidence type="ECO:0000259" key="3">
    <source>
        <dbReference type="PROSITE" id="PS50060"/>
    </source>
</evidence>
<dbReference type="SMART" id="SM00089">
    <property type="entry name" value="PKD"/>
    <property type="match status" value="1"/>
</dbReference>
<dbReference type="InterPro" id="IPR036116">
    <property type="entry name" value="FN3_sf"/>
</dbReference>
<keyword evidence="7" id="KW-1185">Reference proteome</keyword>
<evidence type="ECO:0000256" key="1">
    <source>
        <dbReference type="SAM" id="MobiDB-lite"/>
    </source>
</evidence>
<feature type="transmembrane region" description="Helical" evidence="2">
    <location>
        <begin position="12"/>
        <end position="29"/>
    </location>
</feature>
<dbReference type="InterPro" id="IPR013320">
    <property type="entry name" value="ConA-like_dom_sf"/>
</dbReference>
<dbReference type="InterPro" id="IPR035986">
    <property type="entry name" value="PKD_dom_sf"/>
</dbReference>
<dbReference type="SMART" id="SM00060">
    <property type="entry name" value="FN3"/>
    <property type="match status" value="2"/>
</dbReference>
<dbReference type="InterPro" id="IPR045474">
    <property type="entry name" value="GEVED"/>
</dbReference>
<feature type="domain" description="Fibronectin type-III" evidence="5">
    <location>
        <begin position="1047"/>
        <end position="1127"/>
    </location>
</feature>
<evidence type="ECO:0000259" key="4">
    <source>
        <dbReference type="PROSITE" id="PS50093"/>
    </source>
</evidence>
<dbReference type="RefSeq" id="WP_346755731.1">
    <property type="nucleotide sequence ID" value="NZ_JAUJEA010000026.1"/>
</dbReference>
<dbReference type="InterPro" id="IPR015943">
    <property type="entry name" value="WD40/YVTN_repeat-like_dom_sf"/>
</dbReference>
<feature type="domain" description="MAM" evidence="3">
    <location>
        <begin position="1140"/>
        <end position="1300"/>
    </location>
</feature>
<comment type="caution">
    <text evidence="6">The sequence shown here is derived from an EMBL/GenBank/DDBJ whole genome shotgun (WGS) entry which is preliminary data.</text>
</comment>
<dbReference type="Proteomes" id="UP001172082">
    <property type="component" value="Unassembled WGS sequence"/>
</dbReference>
<dbReference type="CDD" id="cd15482">
    <property type="entry name" value="Sialidase_non-viral"/>
    <property type="match status" value="1"/>
</dbReference>
<dbReference type="SUPFAM" id="SSF49265">
    <property type="entry name" value="Fibronectin type III"/>
    <property type="match status" value="2"/>
</dbReference>
<evidence type="ECO:0000259" key="5">
    <source>
        <dbReference type="PROSITE" id="PS50853"/>
    </source>
</evidence>
<dbReference type="PROSITE" id="PS50060">
    <property type="entry name" value="MAM_2"/>
    <property type="match status" value="2"/>
</dbReference>
<dbReference type="InterPro" id="IPR026444">
    <property type="entry name" value="Secre_tail"/>
</dbReference>
<dbReference type="EMBL" id="JAUJEA010000026">
    <property type="protein sequence ID" value="MDN5205714.1"/>
    <property type="molecule type" value="Genomic_DNA"/>
</dbReference>
<dbReference type="Pfam" id="PF20009">
    <property type="entry name" value="GEVED"/>
    <property type="match status" value="1"/>
</dbReference>
<dbReference type="Pfam" id="PF18962">
    <property type="entry name" value="Por_Secre_tail"/>
    <property type="match status" value="1"/>
</dbReference>
<dbReference type="CDD" id="cd00063">
    <property type="entry name" value="FN3"/>
    <property type="match status" value="2"/>
</dbReference>
<evidence type="ECO:0000313" key="7">
    <source>
        <dbReference type="Proteomes" id="UP001172082"/>
    </source>
</evidence>
<dbReference type="Gene3D" id="2.60.40.10">
    <property type="entry name" value="Immunoglobulins"/>
    <property type="match status" value="3"/>
</dbReference>
<keyword evidence="2" id="KW-1133">Transmembrane helix</keyword>
<dbReference type="InterPro" id="IPR000998">
    <property type="entry name" value="MAM_dom"/>
</dbReference>
<dbReference type="InterPro" id="IPR003961">
    <property type="entry name" value="FN3_dom"/>
</dbReference>
<dbReference type="InterPro" id="IPR013783">
    <property type="entry name" value="Ig-like_fold"/>
</dbReference>
<dbReference type="InterPro" id="IPR051560">
    <property type="entry name" value="MAM_domain-containing"/>
</dbReference>
<organism evidence="6 7">
    <name type="scientific">Splendidivirga corallicola</name>
    <dbReference type="NCBI Taxonomy" id="3051826"/>
    <lineage>
        <taxon>Bacteria</taxon>
        <taxon>Pseudomonadati</taxon>
        <taxon>Bacteroidota</taxon>
        <taxon>Cytophagia</taxon>
        <taxon>Cytophagales</taxon>
        <taxon>Splendidivirgaceae</taxon>
        <taxon>Splendidivirga</taxon>
    </lineage>
</organism>
<evidence type="ECO:0000313" key="6">
    <source>
        <dbReference type="EMBL" id="MDN5205714.1"/>
    </source>
</evidence>
<dbReference type="Gene3D" id="2.130.10.10">
    <property type="entry name" value="YVTN repeat-like/Quinoprotein amine dehydrogenase"/>
    <property type="match status" value="2"/>
</dbReference>
<dbReference type="Pfam" id="PF00629">
    <property type="entry name" value="MAM"/>
    <property type="match status" value="2"/>
</dbReference>
<evidence type="ECO:0000256" key="2">
    <source>
        <dbReference type="SAM" id="Phobius"/>
    </source>
</evidence>
<dbReference type="PROSITE" id="PS50093">
    <property type="entry name" value="PKD"/>
    <property type="match status" value="1"/>
</dbReference>
<proteinExistence type="predicted"/>
<keyword evidence="2" id="KW-0472">Membrane</keyword>
<feature type="domain" description="MAM" evidence="3">
    <location>
        <begin position="878"/>
        <end position="1047"/>
    </location>
</feature>
<dbReference type="CDD" id="cd06263">
    <property type="entry name" value="MAM"/>
    <property type="match status" value="2"/>
</dbReference>
<dbReference type="PANTHER" id="PTHR23282">
    <property type="entry name" value="APICAL ENDOSOMAL GLYCOPROTEIN PRECURSOR"/>
    <property type="match status" value="1"/>
</dbReference>
<sequence>MNHFFKFRKRYYKVISVLSILLLFSIFLLNPKKESKRLTVKDQIALYGQSSFEDIERMSKYDRPDLAVLQNFDMTRDPSINEVPNRRTLKSFEAIKQQFAQSRAAISGVNWEERGPNNVGGRTRALMFDPNDANAQKVWAGSVAGGLWFNNNITSSSSQWQNIDDFWANLAISSLAYDPTNTQVFYAGTGEGFFNADAVRGAGIWKSSNGGTSWTQLASTDNSNFHYVQKVVVLSDGTVMAATRAGVYRSTNGGTSWTSVLSGQFADIEVASNGDIYVGALSDGSVRKSTNSGTSFTTVTPTTGGGRVELAIAPSNASVVYAVASGTGTSSGNIQWFRKSTNGGSTWTTVTVPNYLNQNCTVSSQDFARGQAWYDLILAVQPSNPDIVIVGGVDLHRSTNGGSSWSAISYWTGSCRSYVHADQHAIVFSPNSSNTAIFGTDGGVFYSTNAGNSTATPSFSARNTEYNVTQFYAADQNNLANSNVLLAGSQDNGSHRFTSAGVNSTTEVTGGDGAFCHVDQDNSNYQVTSYVYNSYYRSTNGGSSFTNILFNTNDGRFINPTEYDDDANVLYCANNDDQYRRITNMTGSPSSSVNNVNFGGFRVSAIKASKHTNNRVFMATGTHRGTGGSKVFRVDNANGSSPTVTEIGTSSLPGNGYISSIDVGTSDDQIIITYSNYGLVSVWETRNGGSSWSNREGNLPDIPVRWVIYNPNNTDEVLIATELGVWSTDNVNTASPDWGVTNTGLANVRCDMLQYRDSDGQVIVATHGRGAFTAKPFTTTTTCDVPTGLVSSNVGETSFTLSWNAVSGAVSYDVDVDGTVTNTTSTTFDVTGLTASTTYSARVRAVCASATSAYSASIQVTTSTGGLSCPNTVASFPYNESFESGIGVWNQPTGDDGNWVRDSGGTPSNGTGPSTGAEGSFYMFIEASNNNSTGAIGSPDKVAIFESPCFDLSGETAANFIFDYHMNGTGMGTLNLDVTTNGSSWTTLWTRSGGQGNSWIEENIDLAAYAGQIIKLRFHGTTGSSWSSDMAIDDIEVTTGGVATCNVPTGLSSSNIAQTSFTLSWDAVSGAVSYDVDVDGTVTNTTSTSTNITGLTAATTYNAKVRAVCASATSAYSATIQVTTTPDGITCANTVSSFPYSESFESGIGVWNQPTGDDGNWVRDSGGTPSNGTGPSTGSNGSFYMFIEASNNSSTGAIGYPNKVAIFESPCFDLSGETSANFNFDYHMNGTAMGTLNLEVSTNGSTWTSLWTKTGSQGNSWIEENIDLTSYAGQTIMLRFHGTTGSSWSSDMAIDDVVVTVGGGGAAPVADFTASATTVNEGATINFTDQSTNSPTSWVWNFPGGTPSSSTSQNPSVTYNTAGTYDVTLTATNASGNDAETKTGYITVNTTTVTYCAASSNGCGTYEYISNVAIGSIDHATNCSSGGYEDNTGISTDLSGSQSLTVSIGRPDALNTVGAWIDWNQDGDFSDPDESISMTFSGSAGTGTVTVPASAAAGSTRLRVRVNYNAAAPDCGNTTYGETEDYTVNVTAQTIALSQLNENPFAIASASEVYPNPSFNGYFNVRFNKHTDRDIPIKVYDMKGSLVFKTIQRDNKNNSAAFLDLSHLPRGTYTMQVILEKDVELLKLVLD</sequence>
<dbReference type="SUPFAM" id="SSF49899">
    <property type="entry name" value="Concanavalin A-like lectins/glucanases"/>
    <property type="match status" value="2"/>
</dbReference>
<dbReference type="SUPFAM" id="SSF110296">
    <property type="entry name" value="Oligoxyloglucan reducing end-specific cellobiohydrolase"/>
    <property type="match status" value="2"/>
</dbReference>
<dbReference type="SUPFAM" id="SSF49299">
    <property type="entry name" value="PKD domain"/>
    <property type="match status" value="1"/>
</dbReference>
<gene>
    <name evidence="6" type="ORF">QQ008_30295</name>
</gene>
<dbReference type="Pfam" id="PF18911">
    <property type="entry name" value="PKD_4"/>
    <property type="match status" value="1"/>
</dbReference>
<feature type="domain" description="Fibronectin type-III" evidence="5">
    <location>
        <begin position="785"/>
        <end position="865"/>
    </location>
</feature>
<feature type="region of interest" description="Disordered" evidence="1">
    <location>
        <begin position="1155"/>
        <end position="1177"/>
    </location>
</feature>
<feature type="domain" description="PKD" evidence="4">
    <location>
        <begin position="1308"/>
        <end position="1393"/>
    </location>
</feature>
<dbReference type="InterPro" id="IPR000601">
    <property type="entry name" value="PKD_dom"/>
</dbReference>
<dbReference type="SMART" id="SM00137">
    <property type="entry name" value="MAM"/>
    <property type="match status" value="2"/>
</dbReference>
<dbReference type="InterPro" id="IPR022409">
    <property type="entry name" value="PKD/Chitinase_dom"/>
</dbReference>
<name>A0ABT8KY57_9BACT</name>
<protein>
    <submittedName>
        <fullName evidence="6">GEVED domain-containing protein</fullName>
    </submittedName>
</protein>
<dbReference type="CDD" id="cd00146">
    <property type="entry name" value="PKD"/>
    <property type="match status" value="1"/>
</dbReference>
<dbReference type="NCBIfam" id="TIGR04183">
    <property type="entry name" value="Por_Secre_tail"/>
    <property type="match status" value="1"/>
</dbReference>